<dbReference type="EMBL" id="WTVM01000002">
    <property type="protein sequence ID" value="NMG01477.1"/>
    <property type="molecule type" value="Genomic_DNA"/>
</dbReference>
<dbReference type="PROSITE" id="PS00061">
    <property type="entry name" value="ADH_SHORT"/>
    <property type="match status" value="1"/>
</dbReference>
<evidence type="ECO:0000256" key="1">
    <source>
        <dbReference type="ARBA" id="ARBA00006484"/>
    </source>
</evidence>
<evidence type="ECO:0000256" key="3">
    <source>
        <dbReference type="RuleBase" id="RU000363"/>
    </source>
</evidence>
<comment type="similarity">
    <text evidence="1 3">Belongs to the short-chain dehydrogenases/reductases (SDR) family.</text>
</comment>
<dbReference type="InterPro" id="IPR036291">
    <property type="entry name" value="NAD(P)-bd_dom_sf"/>
</dbReference>
<dbReference type="InterPro" id="IPR002347">
    <property type="entry name" value="SDR_fam"/>
</dbReference>
<evidence type="ECO:0000259" key="4">
    <source>
        <dbReference type="SMART" id="SM00822"/>
    </source>
</evidence>
<gene>
    <name evidence="5" type="ORF">GPA21_00625</name>
</gene>
<dbReference type="Gene3D" id="3.40.50.720">
    <property type="entry name" value="NAD(P)-binding Rossmann-like Domain"/>
    <property type="match status" value="1"/>
</dbReference>
<organism evidence="5 6">
    <name type="scientific">Azoarcus taiwanensis</name>
    <dbReference type="NCBI Taxonomy" id="666964"/>
    <lineage>
        <taxon>Bacteria</taxon>
        <taxon>Pseudomonadati</taxon>
        <taxon>Pseudomonadota</taxon>
        <taxon>Betaproteobacteria</taxon>
        <taxon>Rhodocyclales</taxon>
        <taxon>Zoogloeaceae</taxon>
        <taxon>Azoarcus</taxon>
    </lineage>
</organism>
<comment type="caution">
    <text evidence="5">The sequence shown here is derived from an EMBL/GenBank/DDBJ whole genome shotgun (WGS) entry which is preliminary data.</text>
</comment>
<feature type="domain" description="Ketoreductase" evidence="4">
    <location>
        <begin position="6"/>
        <end position="196"/>
    </location>
</feature>
<proteinExistence type="inferred from homology"/>
<dbReference type="CDD" id="cd05371">
    <property type="entry name" value="HSD10-like_SDR_c"/>
    <property type="match status" value="1"/>
</dbReference>
<dbReference type="InterPro" id="IPR020904">
    <property type="entry name" value="Sc_DH/Rdtase_CS"/>
</dbReference>
<sequence length="255" mass="26185">MKIDNSVFLVTGGASGLGAATARMVVEGGGRVVIADLNTEAGQALAAELGEAARFVRTDVTDEASTQAAVDAAVQGFGSLHGLVCCAGVAPGEKVIGKEGPHGLESFARGVTINLVGTFNPLRLAANAMSKAAPNEEGERGVIVTTASVAAFDGQIGQAAYSASKAGVVGMTLPIARELARYGIRVLSIAPGIFETPMLRGLPQQVQDSLGQMVPFPSRLGRPAEYAQLVRAICENPMLNGEVIRLDGAIRMAAK</sequence>
<dbReference type="RefSeq" id="WP_168986274.1">
    <property type="nucleotide sequence ID" value="NZ_CAWPHM010000222.1"/>
</dbReference>
<accession>A0A972J9K0</accession>
<name>A0A972J9K0_9RHOO</name>
<dbReference type="PANTHER" id="PTHR43658">
    <property type="entry name" value="SHORT-CHAIN DEHYDROGENASE/REDUCTASE"/>
    <property type="match status" value="1"/>
</dbReference>
<dbReference type="AlphaFoldDB" id="A0A972J9K0"/>
<dbReference type="FunFam" id="3.40.50.720:FF:000215">
    <property type="entry name" value="3-hydroxyacyl-CoA dehydrogenase type-2"/>
    <property type="match status" value="1"/>
</dbReference>
<dbReference type="PANTHER" id="PTHR43658:SF8">
    <property type="entry name" value="17-BETA-HYDROXYSTEROID DEHYDROGENASE 14-RELATED"/>
    <property type="match status" value="1"/>
</dbReference>
<dbReference type="Proteomes" id="UP000599523">
    <property type="component" value="Unassembled WGS sequence"/>
</dbReference>
<keyword evidence="6" id="KW-1185">Reference proteome</keyword>
<evidence type="ECO:0000313" key="6">
    <source>
        <dbReference type="Proteomes" id="UP000599523"/>
    </source>
</evidence>
<reference evidence="5" key="1">
    <citation type="submission" date="2019-12" db="EMBL/GenBank/DDBJ databases">
        <title>Comparative genomics gives insights into the taxonomy of the Azoarcus-Aromatoleum group and reveals separate origins of nif in the plant-associated Azoarcus and non-plant-associated Aromatoleum sub-groups.</title>
        <authorList>
            <person name="Lafos M."/>
            <person name="Maluk M."/>
            <person name="Batista M."/>
            <person name="Junghare M."/>
            <person name="Carmona M."/>
            <person name="Faoro H."/>
            <person name="Cruz L.M."/>
            <person name="Battistoni F."/>
            <person name="De Souza E."/>
            <person name="Pedrosa F."/>
            <person name="Chen W.-M."/>
            <person name="Poole P.S."/>
            <person name="Dixon R.A."/>
            <person name="James E.K."/>
        </authorList>
    </citation>
    <scope>NUCLEOTIDE SEQUENCE</scope>
    <source>
        <strain evidence="5">NSC3</strain>
    </source>
</reference>
<dbReference type="InterPro" id="IPR057326">
    <property type="entry name" value="KR_dom"/>
</dbReference>
<protein>
    <submittedName>
        <fullName evidence="5">SDR family NAD(P)-dependent oxidoreductase</fullName>
    </submittedName>
</protein>
<dbReference type="PRINTS" id="PR00081">
    <property type="entry name" value="GDHRDH"/>
</dbReference>
<evidence type="ECO:0000256" key="2">
    <source>
        <dbReference type="ARBA" id="ARBA00023002"/>
    </source>
</evidence>
<keyword evidence="2" id="KW-0560">Oxidoreductase</keyword>
<dbReference type="SMART" id="SM00822">
    <property type="entry name" value="PKS_KR"/>
    <property type="match status" value="1"/>
</dbReference>
<dbReference type="SUPFAM" id="SSF51735">
    <property type="entry name" value="NAD(P)-binding Rossmann-fold domains"/>
    <property type="match status" value="1"/>
</dbReference>
<dbReference type="Pfam" id="PF00106">
    <property type="entry name" value="adh_short"/>
    <property type="match status" value="1"/>
</dbReference>
<dbReference type="PRINTS" id="PR00080">
    <property type="entry name" value="SDRFAMILY"/>
</dbReference>
<evidence type="ECO:0000313" key="5">
    <source>
        <dbReference type="EMBL" id="NMG01477.1"/>
    </source>
</evidence>
<dbReference type="GO" id="GO:0016491">
    <property type="term" value="F:oxidoreductase activity"/>
    <property type="evidence" value="ECO:0007669"/>
    <property type="project" value="UniProtKB-KW"/>
</dbReference>